<evidence type="ECO:0000313" key="9">
    <source>
        <dbReference type="Proteomes" id="UP000252733"/>
    </source>
</evidence>
<dbReference type="AlphaFoldDB" id="A0A368UMP6"/>
<feature type="transmembrane region" description="Helical" evidence="7">
    <location>
        <begin position="430"/>
        <end position="452"/>
    </location>
</feature>
<feature type="transmembrane region" description="Helical" evidence="7">
    <location>
        <begin position="281"/>
        <end position="306"/>
    </location>
</feature>
<dbReference type="RefSeq" id="WP_114437733.1">
    <property type="nucleotide sequence ID" value="NZ_QPIZ01000024.1"/>
</dbReference>
<feature type="transmembrane region" description="Helical" evidence="7">
    <location>
        <begin position="202"/>
        <end position="223"/>
    </location>
</feature>
<evidence type="ECO:0000256" key="2">
    <source>
        <dbReference type="ARBA" id="ARBA00007430"/>
    </source>
</evidence>
<feature type="transmembrane region" description="Helical" evidence="7">
    <location>
        <begin position="109"/>
        <end position="127"/>
    </location>
</feature>
<dbReference type="PANTHER" id="PTHR30250">
    <property type="entry name" value="PST FAMILY PREDICTED COLANIC ACID TRANSPORTER"/>
    <property type="match status" value="1"/>
</dbReference>
<dbReference type="PANTHER" id="PTHR30250:SF10">
    <property type="entry name" value="LIPOPOLYSACCHARIDE BIOSYNTHESIS PROTEIN WZXC"/>
    <property type="match status" value="1"/>
</dbReference>
<dbReference type="Proteomes" id="UP000252733">
    <property type="component" value="Unassembled WGS sequence"/>
</dbReference>
<keyword evidence="4 7" id="KW-0812">Transmembrane</keyword>
<feature type="transmembrane region" description="Helical" evidence="7">
    <location>
        <begin position="369"/>
        <end position="388"/>
    </location>
</feature>
<evidence type="ECO:0000256" key="4">
    <source>
        <dbReference type="ARBA" id="ARBA00022692"/>
    </source>
</evidence>
<keyword evidence="3" id="KW-1003">Cell membrane</keyword>
<dbReference type="InterPro" id="IPR050833">
    <property type="entry name" value="Poly_Biosynth_Transport"/>
</dbReference>
<evidence type="ECO:0000313" key="8">
    <source>
        <dbReference type="EMBL" id="RCW30042.1"/>
    </source>
</evidence>
<feature type="transmembrane region" description="Helical" evidence="7">
    <location>
        <begin position="400"/>
        <end position="424"/>
    </location>
</feature>
<reference evidence="8 9" key="1">
    <citation type="submission" date="2018-07" db="EMBL/GenBank/DDBJ databases">
        <title>Freshwater and sediment microbial communities from various areas in North America, analyzing microbe dynamics in response to fracking.</title>
        <authorList>
            <person name="Lamendella R."/>
        </authorList>
    </citation>
    <scope>NUCLEOTIDE SEQUENCE [LARGE SCALE GENOMIC DNA]</scope>
    <source>
        <strain evidence="8 9">160A</strain>
    </source>
</reference>
<keyword evidence="5 7" id="KW-1133">Transmembrane helix</keyword>
<sequence length="466" mass="52701">MSRHVFLWSGIGKFGQQFVSISLNILTARILSPEDYGLIGVLSVFLIVSNVFIEGGFKDALIRENQPNDKTYSSVFFLNGFIGLALYFVLFFSAPFIADFFENIDLIKYSRVLFLSFVFNGLSVVPFSKLVKELDFRNVARINIVSSLIGGTLGLLFAYIGAGAWALVINQISRPFLRTILMYYKTSWLPELTFQLQRIKPLFRFGVNLLISGVIAHVCANILKIIIGKFYTLRDVGYYDRASNMQGLAMSTLSDVLNEVTYPILANSKDNLKEFKNLMRITIYLSVPVFVFLIVVSNDLIIFLLTTKWAPVIPIFRILSIVGIFYASAVLNNNMLKVYGLSRIVLINETIRNILLLVLIYFFRNSSVLNLVLITVLVNVSTTFLYMLSVEIKIFKGCILFETLTFLKSISFSLIPIALVYSISLLQLSLFFSLLAQTGVMFSSYFGFVYVFNKSVLKDMKALILD</sequence>
<comment type="similarity">
    <text evidence="2">Belongs to the polysaccharide synthase family.</text>
</comment>
<feature type="transmembrane region" description="Helical" evidence="7">
    <location>
        <begin position="148"/>
        <end position="168"/>
    </location>
</feature>
<proteinExistence type="inferred from homology"/>
<comment type="subcellular location">
    <subcellularLocation>
        <location evidence="1">Cell membrane</location>
        <topology evidence="1">Multi-pass membrane protein</topology>
    </subcellularLocation>
</comment>
<protein>
    <submittedName>
        <fullName evidence="8">O-antigen/teichoic acid export membrane protein</fullName>
    </submittedName>
</protein>
<dbReference type="Pfam" id="PF13440">
    <property type="entry name" value="Polysacc_synt_3"/>
    <property type="match status" value="1"/>
</dbReference>
<dbReference type="GO" id="GO:0005886">
    <property type="term" value="C:plasma membrane"/>
    <property type="evidence" value="ECO:0007669"/>
    <property type="project" value="UniProtKB-SubCell"/>
</dbReference>
<accession>A0A368UMP6</accession>
<dbReference type="CDD" id="cd13127">
    <property type="entry name" value="MATE_tuaB_like"/>
    <property type="match status" value="1"/>
</dbReference>
<evidence type="ECO:0000256" key="3">
    <source>
        <dbReference type="ARBA" id="ARBA00022475"/>
    </source>
</evidence>
<keyword evidence="6 7" id="KW-0472">Membrane</keyword>
<evidence type="ECO:0000256" key="5">
    <source>
        <dbReference type="ARBA" id="ARBA00022989"/>
    </source>
</evidence>
<evidence type="ECO:0000256" key="6">
    <source>
        <dbReference type="ARBA" id="ARBA00023136"/>
    </source>
</evidence>
<feature type="transmembrane region" description="Helical" evidence="7">
    <location>
        <begin position="312"/>
        <end position="332"/>
    </location>
</feature>
<name>A0A368UMP6_9BACT</name>
<evidence type="ECO:0000256" key="1">
    <source>
        <dbReference type="ARBA" id="ARBA00004651"/>
    </source>
</evidence>
<feature type="transmembrane region" description="Helical" evidence="7">
    <location>
        <begin position="74"/>
        <end position="97"/>
    </location>
</feature>
<dbReference type="EMBL" id="QPIZ01000024">
    <property type="protein sequence ID" value="RCW30042.1"/>
    <property type="molecule type" value="Genomic_DNA"/>
</dbReference>
<keyword evidence="9" id="KW-1185">Reference proteome</keyword>
<feature type="transmembrane region" description="Helical" evidence="7">
    <location>
        <begin position="344"/>
        <end position="363"/>
    </location>
</feature>
<gene>
    <name evidence="8" type="ORF">DFO77_12454</name>
</gene>
<organism evidence="8 9">
    <name type="scientific">Marinilabilia salmonicolor</name>
    <dbReference type="NCBI Taxonomy" id="989"/>
    <lineage>
        <taxon>Bacteria</taxon>
        <taxon>Pseudomonadati</taxon>
        <taxon>Bacteroidota</taxon>
        <taxon>Bacteroidia</taxon>
        <taxon>Marinilabiliales</taxon>
        <taxon>Marinilabiliaceae</taxon>
        <taxon>Marinilabilia</taxon>
    </lineage>
</organism>
<feature type="transmembrane region" description="Helical" evidence="7">
    <location>
        <begin position="36"/>
        <end position="53"/>
    </location>
</feature>
<evidence type="ECO:0000256" key="7">
    <source>
        <dbReference type="SAM" id="Phobius"/>
    </source>
</evidence>
<comment type="caution">
    <text evidence="8">The sequence shown here is derived from an EMBL/GenBank/DDBJ whole genome shotgun (WGS) entry which is preliminary data.</text>
</comment>